<keyword evidence="1" id="KW-0732">Signal</keyword>
<evidence type="ECO:0000256" key="1">
    <source>
        <dbReference type="SAM" id="SignalP"/>
    </source>
</evidence>
<protein>
    <submittedName>
        <fullName evidence="2">Uncharacterized protein</fullName>
    </submittedName>
</protein>
<name>A0AA88EHK0_FICCA</name>
<evidence type="ECO:0000313" key="2">
    <source>
        <dbReference type="EMBL" id="GMN75092.1"/>
    </source>
</evidence>
<organism evidence="2 3">
    <name type="scientific">Ficus carica</name>
    <name type="common">Common fig</name>
    <dbReference type="NCBI Taxonomy" id="3494"/>
    <lineage>
        <taxon>Eukaryota</taxon>
        <taxon>Viridiplantae</taxon>
        <taxon>Streptophyta</taxon>
        <taxon>Embryophyta</taxon>
        <taxon>Tracheophyta</taxon>
        <taxon>Spermatophyta</taxon>
        <taxon>Magnoliopsida</taxon>
        <taxon>eudicotyledons</taxon>
        <taxon>Gunneridae</taxon>
        <taxon>Pentapetalae</taxon>
        <taxon>rosids</taxon>
        <taxon>fabids</taxon>
        <taxon>Rosales</taxon>
        <taxon>Moraceae</taxon>
        <taxon>Ficeae</taxon>
        <taxon>Ficus</taxon>
    </lineage>
</organism>
<keyword evidence="3" id="KW-1185">Reference proteome</keyword>
<reference evidence="2" key="1">
    <citation type="submission" date="2023-07" db="EMBL/GenBank/DDBJ databases">
        <title>draft genome sequence of fig (Ficus carica).</title>
        <authorList>
            <person name="Takahashi T."/>
            <person name="Nishimura K."/>
        </authorList>
    </citation>
    <scope>NUCLEOTIDE SEQUENCE</scope>
</reference>
<feature type="chain" id="PRO_5041681770" evidence="1">
    <location>
        <begin position="24"/>
        <end position="119"/>
    </location>
</feature>
<accession>A0AA88EHK0</accession>
<comment type="caution">
    <text evidence="2">The sequence shown here is derived from an EMBL/GenBank/DDBJ whole genome shotgun (WGS) entry which is preliminary data.</text>
</comment>
<proteinExistence type="predicted"/>
<dbReference type="Proteomes" id="UP001187192">
    <property type="component" value="Unassembled WGS sequence"/>
</dbReference>
<sequence>NQTWFTVHPVSLVILSHPCLFYCSPISCSSTPAPICCLLVALLPVPPNPSTICCLPGPPFTGHPSSLPFAYIVDLLASPTSREADAALVGVCEAKANPWADYLLFLSSEIISSTRLFLP</sequence>
<dbReference type="EMBL" id="BTGU01011166">
    <property type="protein sequence ID" value="GMN75092.1"/>
    <property type="molecule type" value="Genomic_DNA"/>
</dbReference>
<evidence type="ECO:0000313" key="3">
    <source>
        <dbReference type="Proteomes" id="UP001187192"/>
    </source>
</evidence>
<feature type="non-terminal residue" evidence="2">
    <location>
        <position position="1"/>
    </location>
</feature>
<feature type="signal peptide" evidence="1">
    <location>
        <begin position="1"/>
        <end position="23"/>
    </location>
</feature>
<dbReference type="AlphaFoldDB" id="A0AA88EHK0"/>
<gene>
    <name evidence="2" type="ORF">TIFTF001_052547</name>
</gene>